<dbReference type="GeneID" id="77487028"/>
<protein>
    <submittedName>
        <fullName evidence="1">Uncharacterized protein</fullName>
    </submittedName>
</protein>
<dbReference type="EMBL" id="LWMN01000014">
    <property type="protein sequence ID" value="OAQ55289.1"/>
    <property type="molecule type" value="Genomic_DNA"/>
</dbReference>
<dbReference type="KEGG" id="eth:CK496_05175"/>
<dbReference type="NCBIfam" id="TIGR01319">
    <property type="entry name" value="glmL_fam"/>
    <property type="match status" value="1"/>
</dbReference>
<organism evidence="1 2">
    <name type="scientific">Enterococcus thailandicus</name>
    <dbReference type="NCBI Taxonomy" id="417368"/>
    <lineage>
        <taxon>Bacteria</taxon>
        <taxon>Bacillati</taxon>
        <taxon>Bacillota</taxon>
        <taxon>Bacilli</taxon>
        <taxon>Lactobacillales</taxon>
        <taxon>Enterococcaceae</taxon>
        <taxon>Enterococcus</taxon>
    </lineage>
</organism>
<comment type="caution">
    <text evidence="1">The sequence shown here is derived from an EMBL/GenBank/DDBJ whole genome shotgun (WGS) entry which is preliminary data.</text>
</comment>
<reference evidence="1 2" key="1">
    <citation type="submission" date="2016-04" db="EMBL/GenBank/DDBJ databases">
        <title>Draft genome of an Enterococcus thailandicus strain isolated from bovine feces.</title>
        <authorList>
            <person name="Beukers A.G."/>
            <person name="Zaheer R."/>
            <person name="Goji N."/>
            <person name="Cook S.R."/>
            <person name="Amoako K."/>
            <person name="Chaves A.V."/>
            <person name="Ward M.P."/>
            <person name="Mcallister T.A."/>
        </authorList>
    </citation>
    <scope>NUCLEOTIDE SEQUENCE [LARGE SCALE GENOMIC DNA]</scope>
    <source>
        <strain evidence="1 2">F0711D 46</strain>
    </source>
</reference>
<proteinExistence type="predicted"/>
<dbReference type="PIRSF" id="PIRSF004729">
    <property type="entry name" value="MutL"/>
    <property type="match status" value="1"/>
</dbReference>
<sequence length="459" mass="50601">MNKFILLVDFGSTYTKFTAINVTTIQVVAHLSLPTSHEQGIMTCYQTGETSLLHQLGLPMFDDVFICSSAWGGFRMIAIGLTESLTAEAAKRAALGAGTRVVKTYHYRLTKEQVEEMNQLNADIILLSGGTNGGNQQIICHNAKMLHRYLSSGTILVAGNEAAISEIRSLLTNTHLTIYYTKNVMPKVNVLQAEPVRKIAREIFLKKIIHTNGIDLVAKKSLLPIIPTPTSVLLAIQLLADGLPTIEGIGHTLVVDVGGATTDVFSVGNPAITDDQTFFEGLEEPYSKRTVEGDLGMRYSSESLIEAVGFEDFQRLFCGDKQALYRSIQKRIVQPTYLPDTKQEQQLDVLLASNAVALSVNRHVGTLRASQTPNRTIFYQNGKDLRNFPNVIGTGGVLVHHPQPKQILKHACISDTVHLKPRSPNFFIDTHYLFSALGLLSQKYPKEALLLLKKMIVPC</sequence>
<gene>
    <name evidence="1" type="ORF">A6E74_09200</name>
</gene>
<evidence type="ECO:0000313" key="1">
    <source>
        <dbReference type="EMBL" id="OAQ55289.1"/>
    </source>
</evidence>
<keyword evidence="2" id="KW-1185">Reference proteome</keyword>
<dbReference type="InterPro" id="IPR006230">
    <property type="entry name" value="MutL"/>
</dbReference>
<dbReference type="Pfam" id="PF13941">
    <property type="entry name" value="MutL"/>
    <property type="match status" value="1"/>
</dbReference>
<evidence type="ECO:0000313" key="2">
    <source>
        <dbReference type="Proteomes" id="UP000078516"/>
    </source>
</evidence>
<dbReference type="NCBIfam" id="NF040745">
    <property type="entry name" value="accessory_GlmL"/>
    <property type="match status" value="1"/>
</dbReference>
<name>A0A179EQX1_ENTTH</name>
<dbReference type="AlphaFoldDB" id="A0A179EQX1"/>
<dbReference type="RefSeq" id="WP_067484337.1">
    <property type="nucleotide sequence ID" value="NZ_CP023074.1"/>
</dbReference>
<dbReference type="Proteomes" id="UP000078516">
    <property type="component" value="Unassembled WGS sequence"/>
</dbReference>
<accession>A0A179EQX1</accession>